<gene>
    <name evidence="3" type="ORF">K490DRAFT_40620</name>
</gene>
<dbReference type="EMBL" id="ML978718">
    <property type="protein sequence ID" value="KAF2088055.1"/>
    <property type="molecule type" value="Genomic_DNA"/>
</dbReference>
<feature type="region of interest" description="Disordered" evidence="1">
    <location>
        <begin position="514"/>
        <end position="557"/>
    </location>
</feature>
<dbReference type="Proteomes" id="UP000799776">
    <property type="component" value="Unassembled WGS sequence"/>
</dbReference>
<comment type="caution">
    <text evidence="3">The sequence shown here is derived from an EMBL/GenBank/DDBJ whole genome shotgun (WGS) entry which is preliminary data.</text>
</comment>
<reference evidence="3" key="1">
    <citation type="journal article" date="2020" name="Stud. Mycol.">
        <title>101 Dothideomycetes genomes: a test case for predicting lifestyles and emergence of pathogens.</title>
        <authorList>
            <person name="Haridas S."/>
            <person name="Albert R."/>
            <person name="Binder M."/>
            <person name="Bloem J."/>
            <person name="Labutti K."/>
            <person name="Salamov A."/>
            <person name="Andreopoulos B."/>
            <person name="Baker S."/>
            <person name="Barry K."/>
            <person name="Bills G."/>
            <person name="Bluhm B."/>
            <person name="Cannon C."/>
            <person name="Castanera R."/>
            <person name="Culley D."/>
            <person name="Daum C."/>
            <person name="Ezra D."/>
            <person name="Gonzalez J."/>
            <person name="Henrissat B."/>
            <person name="Kuo A."/>
            <person name="Liang C."/>
            <person name="Lipzen A."/>
            <person name="Lutzoni F."/>
            <person name="Magnuson J."/>
            <person name="Mondo S."/>
            <person name="Nolan M."/>
            <person name="Ohm R."/>
            <person name="Pangilinan J."/>
            <person name="Park H.-J."/>
            <person name="Ramirez L."/>
            <person name="Alfaro M."/>
            <person name="Sun H."/>
            <person name="Tritt A."/>
            <person name="Yoshinaga Y."/>
            <person name="Zwiers L.-H."/>
            <person name="Turgeon B."/>
            <person name="Goodwin S."/>
            <person name="Spatafora J."/>
            <person name="Crous P."/>
            <person name="Grigoriev I."/>
        </authorList>
    </citation>
    <scope>NUCLEOTIDE SEQUENCE</scope>
    <source>
        <strain evidence="3">CBS 121410</strain>
    </source>
</reference>
<evidence type="ECO:0000259" key="2">
    <source>
        <dbReference type="Pfam" id="PF10395"/>
    </source>
</evidence>
<feature type="region of interest" description="Disordered" evidence="1">
    <location>
        <begin position="1"/>
        <end position="21"/>
    </location>
</feature>
<name>A0A9P4HZG8_9PEZI</name>
<dbReference type="AlphaFoldDB" id="A0A9P4HZG8"/>
<evidence type="ECO:0000256" key="1">
    <source>
        <dbReference type="SAM" id="MobiDB-lite"/>
    </source>
</evidence>
<evidence type="ECO:0000313" key="4">
    <source>
        <dbReference type="Proteomes" id="UP000799776"/>
    </source>
</evidence>
<proteinExistence type="predicted"/>
<dbReference type="OrthoDB" id="5330858at2759"/>
<protein>
    <recommendedName>
        <fullName evidence="2">Utp8 beta-propeller domain-containing protein</fullName>
    </recommendedName>
</protein>
<dbReference type="InterPro" id="IPR018843">
    <property type="entry name" value="Utp8_b-prop"/>
</dbReference>
<accession>A0A9P4HZG8</accession>
<keyword evidence="4" id="KW-1185">Reference proteome</keyword>
<feature type="domain" description="Utp8 beta-propeller" evidence="2">
    <location>
        <begin position="7"/>
        <end position="371"/>
    </location>
</feature>
<organism evidence="3 4">
    <name type="scientific">Saccharata proteae CBS 121410</name>
    <dbReference type="NCBI Taxonomy" id="1314787"/>
    <lineage>
        <taxon>Eukaryota</taxon>
        <taxon>Fungi</taxon>
        <taxon>Dikarya</taxon>
        <taxon>Ascomycota</taxon>
        <taxon>Pezizomycotina</taxon>
        <taxon>Dothideomycetes</taxon>
        <taxon>Dothideomycetes incertae sedis</taxon>
        <taxon>Botryosphaeriales</taxon>
        <taxon>Saccharataceae</taxon>
        <taxon>Saccharata</taxon>
    </lineage>
</organism>
<dbReference type="Pfam" id="PF10395">
    <property type="entry name" value="Utp8_b_propeller"/>
    <property type="match status" value="1"/>
</dbReference>
<evidence type="ECO:0000313" key="3">
    <source>
        <dbReference type="EMBL" id="KAF2088055.1"/>
    </source>
</evidence>
<sequence length="967" mass="105172">MSSNRDLEPSHTLASLPRPLDPVNGRTLASTICSLSSSKKRKRSEIAVAIDGEGISLYNTQTPRLVTSYALPPQTSFAAPPFSVYTKSNKQRPARRFTYATIRDTSSSSKKQVICFAEDVQRIPVGTPEKTSYNLSAESSDVVSIDVLALQSSSKKDDETHEVVVLFADGHIQSLSADLKTEKWNSTVRSSSEPSVDSIAVEYATYIDAATARRGLLKSREDVVASIDSANDERPDLLESTVLLFLVTRTEQNTRCIRLLCVRPKMTGGLTINRPSVQNLLTLDLPRASVESEEAQPTFSLHASTGLLYHLVSGSIVTYDFSSTVPRVRSELTVPGSPFQTFARISSTLLLAATANSCGIYDMKYNSAQAVIPWGTASSEEVRGKKRRQSGSSTSYLKLLSYAPESGLVLGLTEDELIGFQISSALTSSKRAKTRGGMLIHSIGKGVGHATTKMQAPEKIPYPLGVCLINATGASSEWQQARDQLDACIGNHDIRGFEELFSREVGIPLETDVDTDAMLKDTPGEAEGDDDKPMTNGAGEKDAETNGNTGEDSDAELPEWVFPETAWDVNLQTKRYKALYLLSKIFKLASPSSAVDGSVEKERMLTIDFFAPNAFQWLIWTGFLTTDLIRQAIRHISSADVPVDRITAAEVVSAVVDFDSDMHMLCNVLKGHPRLDVDFIAHAVKVLIQSLDNTPLPELKQHLLTDGAEDTTAGAEVSNQDFDKEADAAATDLSHAFSTLENGLLVRSHSLLEALTKLHTFPASTITQALRQTLTQHEIIFLIQILRIELQDGGWTSRYVDAAASSADAGDPSDRAVILIADLLGCALDSIGAGGWLSASSVNPADGSDELLHSLRLEISAALEGIHEAAFMKGLLNDFLRYGWRRKTAPQPSSKTQLKKHGKPAAIALPGQDSSERKILPLGFTVEGKVPDTKVELSGDVKQMSKRDRGQHISMRVGKYSMERIDI</sequence>